<feature type="compositionally biased region" description="Basic and acidic residues" evidence="1">
    <location>
        <begin position="1"/>
        <end position="12"/>
    </location>
</feature>
<keyword evidence="3" id="KW-1185">Reference proteome</keyword>
<protein>
    <submittedName>
        <fullName evidence="2">Uncharacterized protein</fullName>
    </submittedName>
</protein>
<feature type="region of interest" description="Disordered" evidence="1">
    <location>
        <begin position="1"/>
        <end position="84"/>
    </location>
</feature>
<evidence type="ECO:0000256" key="1">
    <source>
        <dbReference type="SAM" id="MobiDB-lite"/>
    </source>
</evidence>
<reference evidence="3" key="1">
    <citation type="submission" date="2010-08" db="EMBL/GenBank/DDBJ databases">
        <authorList>
            <consortium name="Caenorhabditis japonica Sequencing Consortium"/>
            <person name="Wilson R.K."/>
        </authorList>
    </citation>
    <scope>NUCLEOTIDE SEQUENCE [LARGE SCALE GENOMIC DNA]</scope>
    <source>
        <strain evidence="3">DF5081</strain>
    </source>
</reference>
<dbReference type="AlphaFoldDB" id="A0A8R1I7P0"/>
<dbReference type="Proteomes" id="UP000005237">
    <property type="component" value="Unassembled WGS sequence"/>
</dbReference>
<proteinExistence type="predicted"/>
<name>A0A8R1I7P0_CAEJA</name>
<evidence type="ECO:0000313" key="2">
    <source>
        <dbReference type="EnsemblMetazoa" id="CJA24975.1"/>
    </source>
</evidence>
<sequence>MERETTGEKERTLAGGLLSSIGQPGEEERKEKRCREAGVRRWTQDGGHCSRKRAGDVTKSGDETGEQMFGERWCGPELHGSEIF</sequence>
<dbReference type="EnsemblMetazoa" id="CJA24975.1">
    <property type="protein sequence ID" value="CJA24975.1"/>
    <property type="gene ID" value="WBGene00180547"/>
</dbReference>
<organism evidence="2 3">
    <name type="scientific">Caenorhabditis japonica</name>
    <dbReference type="NCBI Taxonomy" id="281687"/>
    <lineage>
        <taxon>Eukaryota</taxon>
        <taxon>Metazoa</taxon>
        <taxon>Ecdysozoa</taxon>
        <taxon>Nematoda</taxon>
        <taxon>Chromadorea</taxon>
        <taxon>Rhabditida</taxon>
        <taxon>Rhabditina</taxon>
        <taxon>Rhabditomorpha</taxon>
        <taxon>Rhabditoidea</taxon>
        <taxon>Rhabditidae</taxon>
        <taxon>Peloderinae</taxon>
        <taxon>Caenorhabditis</taxon>
    </lineage>
</organism>
<accession>A0A8R1I7P0</accession>
<feature type="compositionally biased region" description="Basic and acidic residues" evidence="1">
    <location>
        <begin position="26"/>
        <end position="43"/>
    </location>
</feature>
<feature type="compositionally biased region" description="Basic and acidic residues" evidence="1">
    <location>
        <begin position="53"/>
        <end position="62"/>
    </location>
</feature>
<evidence type="ECO:0000313" key="3">
    <source>
        <dbReference type="Proteomes" id="UP000005237"/>
    </source>
</evidence>
<reference evidence="2" key="2">
    <citation type="submission" date="2022-06" db="UniProtKB">
        <authorList>
            <consortium name="EnsemblMetazoa"/>
        </authorList>
    </citation>
    <scope>IDENTIFICATION</scope>
    <source>
        <strain evidence="2">DF5081</strain>
    </source>
</reference>